<dbReference type="RefSeq" id="WP_203948648.1">
    <property type="nucleotide sequence ID" value="NZ_BOOR01000066.1"/>
</dbReference>
<sequence>MWVACDLLLGVQAGVEQAGDRRALLTARSADSVVVAETLSELAVEEDDRVSGGGPCLVARPHRARSC</sequence>
<dbReference type="EMBL" id="BOOR01000066">
    <property type="protein sequence ID" value="GII58559.1"/>
    <property type="molecule type" value="Genomic_DNA"/>
</dbReference>
<reference evidence="1" key="1">
    <citation type="submission" date="2021-01" db="EMBL/GenBank/DDBJ databases">
        <title>Whole genome shotgun sequence of Planotetraspora thailandica NBRC 104271.</title>
        <authorList>
            <person name="Komaki H."/>
            <person name="Tamura T."/>
        </authorList>
    </citation>
    <scope>NUCLEOTIDE SEQUENCE</scope>
    <source>
        <strain evidence="1">NBRC 104271</strain>
    </source>
</reference>
<dbReference type="AlphaFoldDB" id="A0A8J4DDE5"/>
<evidence type="ECO:0000313" key="2">
    <source>
        <dbReference type="Proteomes" id="UP000605992"/>
    </source>
</evidence>
<organism evidence="1 2">
    <name type="scientific">Planotetraspora thailandica</name>
    <dbReference type="NCBI Taxonomy" id="487172"/>
    <lineage>
        <taxon>Bacteria</taxon>
        <taxon>Bacillati</taxon>
        <taxon>Actinomycetota</taxon>
        <taxon>Actinomycetes</taxon>
        <taxon>Streptosporangiales</taxon>
        <taxon>Streptosporangiaceae</taxon>
        <taxon>Planotetraspora</taxon>
    </lineage>
</organism>
<accession>A0A8J4DDE5</accession>
<dbReference type="Proteomes" id="UP000605992">
    <property type="component" value="Unassembled WGS sequence"/>
</dbReference>
<protein>
    <submittedName>
        <fullName evidence="1">Uncharacterized protein</fullName>
    </submittedName>
</protein>
<gene>
    <name evidence="1" type="ORF">Pth03_69480</name>
</gene>
<proteinExistence type="predicted"/>
<name>A0A8J4DDE5_9ACTN</name>
<evidence type="ECO:0000313" key="1">
    <source>
        <dbReference type="EMBL" id="GII58559.1"/>
    </source>
</evidence>
<keyword evidence="2" id="KW-1185">Reference proteome</keyword>
<comment type="caution">
    <text evidence="1">The sequence shown here is derived from an EMBL/GenBank/DDBJ whole genome shotgun (WGS) entry which is preliminary data.</text>
</comment>